<dbReference type="PANTHER" id="PTHR10938">
    <property type="entry name" value="TRANSLATION INITIATION FACTOR IF-3"/>
    <property type="match status" value="1"/>
</dbReference>
<feature type="coiled-coil region" evidence="4">
    <location>
        <begin position="107"/>
        <end position="156"/>
    </location>
</feature>
<reference evidence="7 8" key="1">
    <citation type="submission" date="2024-11" db="EMBL/GenBank/DDBJ databases">
        <title>Chromosome-level genome assembly of Eucalyptus globulus Labill. provides insights into its genome evolution.</title>
        <authorList>
            <person name="Li X."/>
        </authorList>
    </citation>
    <scope>NUCLEOTIDE SEQUENCE [LARGE SCALE GENOMIC DNA]</scope>
    <source>
        <strain evidence="7">CL2024</strain>
        <tissue evidence="7">Fresh tender leaves</tissue>
    </source>
</reference>
<dbReference type="SUPFAM" id="SSF55200">
    <property type="entry name" value="Translation initiation factor IF3, C-terminal domain"/>
    <property type="match status" value="1"/>
</dbReference>
<dbReference type="InterPro" id="IPR036787">
    <property type="entry name" value="T_IF-3_N_sf"/>
</dbReference>
<dbReference type="PANTHER" id="PTHR10938:SF4">
    <property type="entry name" value="TRANSLATION INITIATION FACTOR IF3-1, MITOCHONDRIAL"/>
    <property type="match status" value="1"/>
</dbReference>
<dbReference type="InterPro" id="IPR019814">
    <property type="entry name" value="Translation_initiation_fac_3_N"/>
</dbReference>
<dbReference type="SUPFAM" id="SSF54364">
    <property type="entry name" value="Translation initiation factor IF3, N-terminal domain"/>
    <property type="match status" value="1"/>
</dbReference>
<feature type="domain" description="Translation initiation factor 3 N-terminal" evidence="6">
    <location>
        <begin position="85"/>
        <end position="151"/>
    </location>
</feature>
<dbReference type="NCBIfam" id="TIGR00168">
    <property type="entry name" value="infC"/>
    <property type="match status" value="1"/>
</dbReference>
<feature type="region of interest" description="Disordered" evidence="5">
    <location>
        <begin position="251"/>
        <end position="477"/>
    </location>
</feature>
<comment type="caution">
    <text evidence="7">The sequence shown here is derived from an EMBL/GenBank/DDBJ whole genome shotgun (WGS) entry which is preliminary data.</text>
</comment>
<evidence type="ECO:0000256" key="4">
    <source>
        <dbReference type="SAM" id="Coils"/>
    </source>
</evidence>
<sequence>MVLWCRLSQSKLRLASSYAKSCYAQSLYASAHECATSCASVGVKPAPFADIRRRPSDFCSNARFFAAPVQAKPKEEAKDSNAPRLNEKIKASIVRVVTDEGHFVVSIHEAIERARKLNLDLVEVQKSANPPVCKIMDFHREKYKQQLKEKDRAKSQSGVALRKGDCKEVRFTGKTEQKDLKMKADTVKRLMERGYRVKCRAMGTEDQDLGGLLTRLSALIEDVAVVESGPRVENKQAYVIVRHVKFGPSKKGKKLFGDMKQDGAAQPSGDSEDEDPGEKGLESEKEMLSDNGNAGGGYAGWSTGGADYGSKVNDRPGRVPSSSNPNYSVNTGEPSAETENRYARGGANNRFAQSRSPGARDSNRLPPGVPRRQEVPNQRRQEVPYERRQEVPNQRRQEVPNQRGQEVPYERRQEVPNQRGQEVPYERRQSPSDTHTSHLTRESKQVETPPSPSRSSFGLFSSPRDNAPSNHGEAPKA</sequence>
<dbReference type="InterPro" id="IPR036788">
    <property type="entry name" value="T_IF-3_C_sf"/>
</dbReference>
<dbReference type="Proteomes" id="UP001634007">
    <property type="component" value="Unassembled WGS sequence"/>
</dbReference>
<feature type="compositionally biased region" description="Basic and acidic residues" evidence="5">
    <location>
        <begin position="277"/>
        <end position="288"/>
    </location>
</feature>
<feature type="compositionally biased region" description="Low complexity" evidence="5">
    <location>
        <begin position="453"/>
        <end position="464"/>
    </location>
</feature>
<proteinExistence type="inferred from homology"/>
<evidence type="ECO:0000256" key="5">
    <source>
        <dbReference type="SAM" id="MobiDB-lite"/>
    </source>
</evidence>
<keyword evidence="4" id="KW-0175">Coiled coil</keyword>
<evidence type="ECO:0000313" key="8">
    <source>
        <dbReference type="Proteomes" id="UP001634007"/>
    </source>
</evidence>
<dbReference type="AlphaFoldDB" id="A0ABD3J9M4"/>
<evidence type="ECO:0000313" key="7">
    <source>
        <dbReference type="EMBL" id="KAL3722736.1"/>
    </source>
</evidence>
<keyword evidence="3" id="KW-0648">Protein biosynthesis</keyword>
<evidence type="ECO:0000256" key="1">
    <source>
        <dbReference type="ARBA" id="ARBA00005439"/>
    </source>
</evidence>
<feature type="compositionally biased region" description="Basic and acidic residues" evidence="5">
    <location>
        <begin position="371"/>
        <end position="398"/>
    </location>
</feature>
<evidence type="ECO:0000256" key="3">
    <source>
        <dbReference type="ARBA" id="ARBA00022917"/>
    </source>
</evidence>
<feature type="compositionally biased region" description="Low complexity" evidence="5">
    <location>
        <begin position="319"/>
        <end position="330"/>
    </location>
</feature>
<keyword evidence="2" id="KW-0396">Initiation factor</keyword>
<dbReference type="FunFam" id="3.30.110.10:FF:000005">
    <property type="entry name" value="Translation initiation factor 3 (IF-3) family protein"/>
    <property type="match status" value="1"/>
</dbReference>
<dbReference type="InterPro" id="IPR001288">
    <property type="entry name" value="Translation_initiation_fac_3"/>
</dbReference>
<protein>
    <recommendedName>
        <fullName evidence="6">Translation initiation factor 3 N-terminal domain-containing protein</fullName>
    </recommendedName>
</protein>
<feature type="compositionally biased region" description="Basic and acidic residues" evidence="5">
    <location>
        <begin position="424"/>
        <end position="445"/>
    </location>
</feature>
<dbReference type="Gene3D" id="3.10.20.80">
    <property type="entry name" value="Translation initiation factor 3 (IF-3), N-terminal domain"/>
    <property type="match status" value="1"/>
</dbReference>
<feature type="compositionally biased region" description="Gly residues" evidence="5">
    <location>
        <begin position="293"/>
        <end position="307"/>
    </location>
</feature>
<organism evidence="7 8">
    <name type="scientific">Eucalyptus globulus</name>
    <name type="common">Tasmanian blue gum</name>
    <dbReference type="NCBI Taxonomy" id="34317"/>
    <lineage>
        <taxon>Eukaryota</taxon>
        <taxon>Viridiplantae</taxon>
        <taxon>Streptophyta</taxon>
        <taxon>Embryophyta</taxon>
        <taxon>Tracheophyta</taxon>
        <taxon>Spermatophyta</taxon>
        <taxon>Magnoliopsida</taxon>
        <taxon>eudicotyledons</taxon>
        <taxon>Gunneridae</taxon>
        <taxon>Pentapetalae</taxon>
        <taxon>rosids</taxon>
        <taxon>malvids</taxon>
        <taxon>Myrtales</taxon>
        <taxon>Myrtaceae</taxon>
        <taxon>Myrtoideae</taxon>
        <taxon>Eucalypteae</taxon>
        <taxon>Eucalyptus</taxon>
    </lineage>
</organism>
<evidence type="ECO:0000256" key="2">
    <source>
        <dbReference type="ARBA" id="ARBA00022540"/>
    </source>
</evidence>
<dbReference type="GO" id="GO:0003743">
    <property type="term" value="F:translation initiation factor activity"/>
    <property type="evidence" value="ECO:0007669"/>
    <property type="project" value="UniProtKB-KW"/>
</dbReference>
<evidence type="ECO:0000259" key="6">
    <source>
        <dbReference type="Pfam" id="PF05198"/>
    </source>
</evidence>
<dbReference type="EMBL" id="JBJKBG010000009">
    <property type="protein sequence ID" value="KAL3722736.1"/>
    <property type="molecule type" value="Genomic_DNA"/>
</dbReference>
<comment type="similarity">
    <text evidence="1">Belongs to the IF-3 family.</text>
</comment>
<dbReference type="Gene3D" id="3.30.110.10">
    <property type="entry name" value="Translation initiation factor 3 (IF-3), C-terminal domain"/>
    <property type="match status" value="1"/>
</dbReference>
<dbReference type="Pfam" id="PF05198">
    <property type="entry name" value="IF3_N"/>
    <property type="match status" value="1"/>
</dbReference>
<gene>
    <name evidence="7" type="ORF">ACJRO7_035015</name>
</gene>
<keyword evidence="8" id="KW-1185">Reference proteome</keyword>
<name>A0ABD3J9M4_EUCGL</name>
<accession>A0ABD3J9M4</accession>